<dbReference type="Proteomes" id="UP000188169">
    <property type="component" value="Unassembled WGS sequence"/>
</dbReference>
<dbReference type="PANTHER" id="PTHR13774:SF17">
    <property type="entry name" value="PHENAZINE BIOSYNTHESIS-LIKE DOMAIN-CONTAINING PROTEIN"/>
    <property type="match status" value="1"/>
</dbReference>
<protein>
    <submittedName>
        <fullName evidence="4">Putative isomerase YddE</fullName>
        <ecNumber evidence="4">5.1.-.-</ecNumber>
    </submittedName>
</protein>
<proteinExistence type="inferred from homology"/>
<evidence type="ECO:0000256" key="3">
    <source>
        <dbReference type="PIRSR" id="PIRSR016184-1"/>
    </source>
</evidence>
<evidence type="ECO:0000313" key="5">
    <source>
        <dbReference type="Proteomes" id="UP000188169"/>
    </source>
</evidence>
<name>A0A1R4EDY8_9GAMM</name>
<evidence type="ECO:0000313" key="4">
    <source>
        <dbReference type="EMBL" id="SJM36693.1"/>
    </source>
</evidence>
<evidence type="ECO:0000256" key="1">
    <source>
        <dbReference type="ARBA" id="ARBA00008270"/>
    </source>
</evidence>
<dbReference type="GO" id="GO:0005737">
    <property type="term" value="C:cytoplasm"/>
    <property type="evidence" value="ECO:0007669"/>
    <property type="project" value="TreeGrafter"/>
</dbReference>
<evidence type="ECO:0000256" key="2">
    <source>
        <dbReference type="ARBA" id="ARBA00023235"/>
    </source>
</evidence>
<dbReference type="GO" id="GO:0016853">
    <property type="term" value="F:isomerase activity"/>
    <property type="evidence" value="ECO:0007669"/>
    <property type="project" value="UniProtKB-KW"/>
</dbReference>
<accession>A0A1R4EDY8</accession>
<organism evidence="4 5">
    <name type="scientific">Psychrobacter pasteurii</name>
    <dbReference type="NCBI Taxonomy" id="1945520"/>
    <lineage>
        <taxon>Bacteria</taxon>
        <taxon>Pseudomonadati</taxon>
        <taxon>Pseudomonadota</taxon>
        <taxon>Gammaproteobacteria</taxon>
        <taxon>Moraxellales</taxon>
        <taxon>Moraxellaceae</taxon>
        <taxon>Psychrobacter</taxon>
    </lineage>
</organism>
<dbReference type="PIRSF" id="PIRSF016184">
    <property type="entry name" value="PhzC_PhzF"/>
    <property type="match status" value="1"/>
</dbReference>
<dbReference type="OrthoDB" id="9788221at2"/>
<dbReference type="Pfam" id="PF02567">
    <property type="entry name" value="PhzC-PhzF"/>
    <property type="match status" value="1"/>
</dbReference>
<sequence length="285" mass="31508">MQLDMTIVDAFTDTVFKGNSAAVIVLDKWIDDTLMQSIAMQNKLSETAFLVRQPVQSAEADNTTNRPTPSYHIRWFSPLQEVDFCGHATLASAYLLFDTDPSLSQVQFYAKAVGVLTLTKRADGKIQMDFPNQKPERITSLPQALIEGLSIKPVEVYQNQKAYFVVYEQPSDVLNVKQDTQVLAKLAPYGVAVTCQTQNEDSDNEPDLKYDFISRYFSSAIGGEDPVTGSIHTALAPLWAEKLGKDTLLAYQASSRGGELECEVQGDRVLIAGHAVRYLSGTIEI</sequence>
<dbReference type="SUPFAM" id="SSF54506">
    <property type="entry name" value="Diaminopimelate epimerase-like"/>
    <property type="match status" value="1"/>
</dbReference>
<dbReference type="NCBIfam" id="TIGR00654">
    <property type="entry name" value="PhzF_family"/>
    <property type="match status" value="1"/>
</dbReference>
<keyword evidence="2 4" id="KW-0413">Isomerase</keyword>
<dbReference type="AlphaFoldDB" id="A0A1R4EDY8"/>
<comment type="similarity">
    <text evidence="1">Belongs to the PhzF family.</text>
</comment>
<dbReference type="EC" id="5.1.-.-" evidence="4"/>
<dbReference type="Gene3D" id="3.10.310.10">
    <property type="entry name" value="Diaminopimelate Epimerase, Chain A, domain 1"/>
    <property type="match status" value="2"/>
</dbReference>
<gene>
    <name evidence="4" type="primary">yddE</name>
    <name evidence="4" type="ORF">A1019T_00656</name>
</gene>
<reference evidence="5" key="1">
    <citation type="submission" date="2017-02" db="EMBL/GenBank/DDBJ databases">
        <authorList>
            <person name="Mornico D."/>
        </authorList>
    </citation>
    <scope>NUCLEOTIDE SEQUENCE [LARGE SCALE GENOMIC DNA]</scope>
</reference>
<keyword evidence="5" id="KW-1185">Reference proteome</keyword>
<dbReference type="STRING" id="1945520.A1019T_00656"/>
<dbReference type="EMBL" id="FUGD01000055">
    <property type="protein sequence ID" value="SJM36693.1"/>
    <property type="molecule type" value="Genomic_DNA"/>
</dbReference>
<feature type="active site" evidence="3">
    <location>
        <position position="46"/>
    </location>
</feature>
<dbReference type="PANTHER" id="PTHR13774">
    <property type="entry name" value="PHENAZINE BIOSYNTHESIS PROTEIN"/>
    <property type="match status" value="1"/>
</dbReference>
<dbReference type="InterPro" id="IPR003719">
    <property type="entry name" value="Phenazine_PhzF-like"/>
</dbReference>